<dbReference type="EMBL" id="LPWD01000071">
    <property type="protein sequence ID" value="ODS03657.1"/>
    <property type="molecule type" value="Genomic_DNA"/>
</dbReference>
<evidence type="ECO:0000313" key="2">
    <source>
        <dbReference type="Proteomes" id="UP000095042"/>
    </source>
</evidence>
<sequence length="63" mass="7242">MLEAFAVDEKQGEALLRRQRAEKSDDRRIEIVFTFRVEQLAETRVVDLARATGSAWSRNSCSQ</sequence>
<evidence type="ECO:0000313" key="1">
    <source>
        <dbReference type="EMBL" id="ODS03657.1"/>
    </source>
</evidence>
<accession>A0A1E3WF55</accession>
<dbReference type="AlphaFoldDB" id="A0A1E3WF55"/>
<name>A0A1E3WF55_9HYPH</name>
<comment type="caution">
    <text evidence="1">The sequence shown here is derived from an EMBL/GenBank/DDBJ whole genome shotgun (WGS) entry which is preliminary data.</text>
</comment>
<protein>
    <submittedName>
        <fullName evidence="1">Uncharacterized protein</fullName>
    </submittedName>
</protein>
<keyword evidence="2" id="KW-1185">Reference proteome</keyword>
<reference evidence="1 2" key="1">
    <citation type="journal article" date="2016" name="Environ. Microbiol.">
        <title>New Methyloceanibacter diversity from North Sea sediments includes methanotroph containing solely the soluble methane monooxygenase.</title>
        <authorList>
            <person name="Vekeman B."/>
            <person name="Kerckhof F.M."/>
            <person name="Cremers G."/>
            <person name="de Vos P."/>
            <person name="Vandamme P."/>
            <person name="Boon N."/>
            <person name="Op den Camp H.J."/>
            <person name="Heylen K."/>
        </authorList>
    </citation>
    <scope>NUCLEOTIDE SEQUENCE [LARGE SCALE GENOMIC DNA]</scope>
    <source>
        <strain evidence="1 2">R-67177</strain>
    </source>
</reference>
<proteinExistence type="predicted"/>
<gene>
    <name evidence="1" type="ORF">AUC71_08475</name>
</gene>
<dbReference type="Proteomes" id="UP000095042">
    <property type="component" value="Unassembled WGS sequence"/>
</dbReference>
<dbReference type="RefSeq" id="WP_069623148.1">
    <property type="nucleotide sequence ID" value="NZ_LPWD01000071.1"/>
</dbReference>
<organism evidence="1 2">
    <name type="scientific">Methyloceanibacter marginalis</name>
    <dbReference type="NCBI Taxonomy" id="1774971"/>
    <lineage>
        <taxon>Bacteria</taxon>
        <taxon>Pseudomonadati</taxon>
        <taxon>Pseudomonadota</taxon>
        <taxon>Alphaproteobacteria</taxon>
        <taxon>Hyphomicrobiales</taxon>
        <taxon>Hyphomicrobiaceae</taxon>
        <taxon>Methyloceanibacter</taxon>
    </lineage>
</organism>